<dbReference type="AlphaFoldDB" id="A0A5A9X756"/>
<sequence length="414" mass="47043">MPATEETVAALHSPVEAPHRDILGSLPDLRRIGRYCTAADISRFLRSISAVLDEDRQRLTGWHAECDRLIRSIADAGHRELKDIHEALNRIEVERFLLLFSVASLHHNCTHYRDELAKRAMTVVAEELENRGRPVPPVPFALVSMGSDGREEQTLITDQDYLIVYGDGGGEEADSYFLDYSTLLVDRLEEAGFKRCTGGIMPTNLTWRGSLAQWRKRLLAIVRYEVDDYGKNMMDLIVLSDARCVAGDRSIAQELIGLIRGMERDYFQVLWGMARAATEMRLALGFMKRLWTEGSGEHKGEFNLKLLAWAPLVMNIRILAINQGVPATNTVERIAFLEKEGSFSAEMAQGLREAYYILTKYRILMQINVIKGIQSDSHYLNPYRLPAEEHEKIRHAIVGIEELQKIIHTNFSIM</sequence>
<dbReference type="CDD" id="cd05401">
    <property type="entry name" value="NT_GlnE_GlnD_like"/>
    <property type="match status" value="1"/>
</dbReference>
<dbReference type="Proteomes" id="UP000324298">
    <property type="component" value="Unassembled WGS sequence"/>
</dbReference>
<dbReference type="InterPro" id="IPR043519">
    <property type="entry name" value="NT_sf"/>
</dbReference>
<reference evidence="3 4" key="1">
    <citation type="submission" date="2019-04" db="EMBL/GenBank/DDBJ databases">
        <title>Geobacter ruber sp. nov., ferric-reducing bacteria isolated from paddy soil.</title>
        <authorList>
            <person name="Xu Z."/>
            <person name="Masuda Y."/>
            <person name="Itoh H."/>
            <person name="Senoo K."/>
        </authorList>
    </citation>
    <scope>NUCLEOTIDE SEQUENCE [LARGE SCALE GENOMIC DNA]</scope>
    <source>
        <strain evidence="3 4">Red88</strain>
    </source>
</reference>
<dbReference type="EMBL" id="SRSD01000010">
    <property type="protein sequence ID" value="KAA0888897.1"/>
    <property type="molecule type" value="Genomic_DNA"/>
</dbReference>
<dbReference type="SUPFAM" id="SSF81301">
    <property type="entry name" value="Nucleotidyltransferase"/>
    <property type="match status" value="1"/>
</dbReference>
<dbReference type="Pfam" id="PF03445">
    <property type="entry name" value="DUF294"/>
    <property type="match status" value="1"/>
</dbReference>
<dbReference type="Pfam" id="PF10335">
    <property type="entry name" value="DUF294_C"/>
    <property type="match status" value="1"/>
</dbReference>
<feature type="domain" description="Protein-PII uridylyltransferase N-terminal" evidence="1">
    <location>
        <begin position="101"/>
        <end position="223"/>
    </location>
</feature>
<evidence type="ECO:0000313" key="3">
    <source>
        <dbReference type="EMBL" id="KAA0888897.1"/>
    </source>
</evidence>
<gene>
    <name evidence="3" type="ORF">ET418_15810</name>
</gene>
<dbReference type="Gene3D" id="3.30.460.10">
    <property type="entry name" value="Beta Polymerase, domain 2"/>
    <property type="match status" value="1"/>
</dbReference>
<organism evidence="3 4">
    <name type="scientific">Oryzomonas rubra</name>
    <dbReference type="NCBI Taxonomy" id="2509454"/>
    <lineage>
        <taxon>Bacteria</taxon>
        <taxon>Pseudomonadati</taxon>
        <taxon>Thermodesulfobacteriota</taxon>
        <taxon>Desulfuromonadia</taxon>
        <taxon>Geobacterales</taxon>
        <taxon>Geobacteraceae</taxon>
        <taxon>Oryzomonas</taxon>
    </lineage>
</organism>
<accession>A0A5A9X756</accession>
<evidence type="ECO:0000313" key="4">
    <source>
        <dbReference type="Proteomes" id="UP000324298"/>
    </source>
</evidence>
<keyword evidence="3" id="KW-0808">Transferase</keyword>
<evidence type="ECO:0000259" key="2">
    <source>
        <dbReference type="Pfam" id="PF10335"/>
    </source>
</evidence>
<evidence type="ECO:0000259" key="1">
    <source>
        <dbReference type="Pfam" id="PF03445"/>
    </source>
</evidence>
<dbReference type="InterPro" id="IPR018821">
    <property type="entry name" value="DUF294_put_nucleoTrafse_sb-bd"/>
</dbReference>
<dbReference type="OrthoDB" id="9808528at2"/>
<dbReference type="GO" id="GO:0008773">
    <property type="term" value="F:[protein-PII] uridylyltransferase activity"/>
    <property type="evidence" value="ECO:0007669"/>
    <property type="project" value="InterPro"/>
</dbReference>
<name>A0A5A9X756_9BACT</name>
<keyword evidence="4" id="KW-1185">Reference proteome</keyword>
<protein>
    <submittedName>
        <fullName evidence="3">Nucleotidyltransferase</fullName>
    </submittedName>
</protein>
<proteinExistence type="predicted"/>
<comment type="caution">
    <text evidence="3">The sequence shown here is derived from an EMBL/GenBank/DDBJ whole genome shotgun (WGS) entry which is preliminary data.</text>
</comment>
<feature type="domain" description="DUF294" evidence="2">
    <location>
        <begin position="268"/>
        <end position="411"/>
    </location>
</feature>
<dbReference type="InterPro" id="IPR005105">
    <property type="entry name" value="GlnD_Uridyltrans_N"/>
</dbReference>